<dbReference type="EMBL" id="FMAR01000002">
    <property type="protein sequence ID" value="SCB92969.1"/>
    <property type="molecule type" value="Genomic_DNA"/>
</dbReference>
<evidence type="ECO:0000313" key="3">
    <source>
        <dbReference type="Proteomes" id="UP000242818"/>
    </source>
</evidence>
<feature type="compositionally biased region" description="Polar residues" evidence="1">
    <location>
        <begin position="10"/>
        <end position="30"/>
    </location>
</feature>
<gene>
    <name evidence="2" type="ORF">GA0116948_10297</name>
</gene>
<dbReference type="OrthoDB" id="678045at2"/>
<feature type="compositionally biased region" description="Basic and acidic residues" evidence="1">
    <location>
        <begin position="51"/>
        <end position="72"/>
    </location>
</feature>
<accession>A0A1C4AEH5</accession>
<organism evidence="2 3">
    <name type="scientific">Chitinophaga costaii</name>
    <dbReference type="NCBI Taxonomy" id="1335309"/>
    <lineage>
        <taxon>Bacteria</taxon>
        <taxon>Pseudomonadati</taxon>
        <taxon>Bacteroidota</taxon>
        <taxon>Chitinophagia</taxon>
        <taxon>Chitinophagales</taxon>
        <taxon>Chitinophagaceae</taxon>
        <taxon>Chitinophaga</taxon>
    </lineage>
</organism>
<evidence type="ECO:0000256" key="1">
    <source>
        <dbReference type="SAM" id="MobiDB-lite"/>
    </source>
</evidence>
<evidence type="ECO:0000313" key="2">
    <source>
        <dbReference type="EMBL" id="SCB92969.1"/>
    </source>
</evidence>
<feature type="region of interest" description="Disordered" evidence="1">
    <location>
        <begin position="1"/>
        <end position="72"/>
    </location>
</feature>
<proteinExistence type="predicted"/>
<sequence>MVKSKDKRTAPQNRNDNAAQSTGAYEQQPQHRSKVLKTDKASNFTNPLKEALSEKPEVENKAVKDNKDIQKK</sequence>
<dbReference type="AlphaFoldDB" id="A0A1C4AEH5"/>
<dbReference type="Proteomes" id="UP000242818">
    <property type="component" value="Unassembled WGS sequence"/>
</dbReference>
<protein>
    <submittedName>
        <fullName evidence="2">Uncharacterized protein</fullName>
    </submittedName>
</protein>
<name>A0A1C4AEH5_9BACT</name>
<reference evidence="2 3" key="1">
    <citation type="submission" date="2016-08" db="EMBL/GenBank/DDBJ databases">
        <authorList>
            <person name="Seilhamer J.J."/>
        </authorList>
    </citation>
    <scope>NUCLEOTIDE SEQUENCE [LARGE SCALE GENOMIC DNA]</scope>
    <source>
        <strain evidence="2 3">A37T2</strain>
    </source>
</reference>
<dbReference type="RefSeq" id="WP_089709113.1">
    <property type="nucleotide sequence ID" value="NZ_FMAR01000002.1"/>
</dbReference>
<keyword evidence="3" id="KW-1185">Reference proteome</keyword>